<evidence type="ECO:0000256" key="12">
    <source>
        <dbReference type="PROSITE-ProRule" id="PRU01360"/>
    </source>
</evidence>
<evidence type="ECO:0000256" key="8">
    <source>
        <dbReference type="ARBA" id="ARBA00023065"/>
    </source>
</evidence>
<keyword evidence="10 12" id="KW-0472">Membrane</keyword>
<dbReference type="Pfam" id="PF13715">
    <property type="entry name" value="CarbopepD_reg_2"/>
    <property type="match status" value="1"/>
</dbReference>
<evidence type="ECO:0000313" key="17">
    <source>
        <dbReference type="Proteomes" id="UP001501126"/>
    </source>
</evidence>
<evidence type="ECO:0000256" key="11">
    <source>
        <dbReference type="ARBA" id="ARBA00023237"/>
    </source>
</evidence>
<dbReference type="RefSeq" id="WP_343790172.1">
    <property type="nucleotide sequence ID" value="NZ_BAAAFH010000022.1"/>
</dbReference>
<evidence type="ECO:0000259" key="15">
    <source>
        <dbReference type="Pfam" id="PF07715"/>
    </source>
</evidence>
<dbReference type="GO" id="GO:0016853">
    <property type="term" value="F:isomerase activity"/>
    <property type="evidence" value="ECO:0007669"/>
    <property type="project" value="UniProtKB-KW"/>
</dbReference>
<comment type="subcellular location">
    <subcellularLocation>
        <location evidence="1 12">Cell outer membrane</location>
        <topology evidence="1 12">Multi-pass membrane protein</topology>
    </subcellularLocation>
</comment>
<dbReference type="Gene3D" id="2.170.130.10">
    <property type="entry name" value="TonB-dependent receptor, plug domain"/>
    <property type="match status" value="1"/>
</dbReference>
<evidence type="ECO:0000256" key="4">
    <source>
        <dbReference type="ARBA" id="ARBA00022496"/>
    </source>
</evidence>
<dbReference type="Proteomes" id="UP001501126">
    <property type="component" value="Unassembled WGS sequence"/>
</dbReference>
<keyword evidence="16" id="KW-0413">Isomerase</keyword>
<dbReference type="Pfam" id="PF07715">
    <property type="entry name" value="Plug"/>
    <property type="match status" value="1"/>
</dbReference>
<sequence>MKTSIFAFIGMAMMAIPIHLKAQHSIKGKVQNEEGEPLTGAQVGIKESFLGTHTSSSGDFEIQGLKNGTYIVQARFLGYQNFEKTIEIKDGDQELIIALQPTSFMTGDVIVEAVRANERTPTTYNEISKEDLDKSNFGQDLPYLLDETPSTVVTSDAGAGVGYTGVRIRGTDPTRTNVTINGIPVNDAESHGVFWVNMPDFASSVDNLQVQRGVGTSTNGAAAFGASINLQTNELNEKAYAELDNAYGSFNTWRHTIKAGTGLINNKFSMDARLSKISSDGYIDRASSDLKSFYVSGAWHGKKSNLRFNIFGGKEITYQAWNGVFQDDLNDHRRMNSAGAYIDENGEQKYYDNEVDHYEQTHYQLHFSHRFSNKLNLNVSGHYTRGKGYYEQFRRDDDFDTYGLQPVIVAGDTVVNTDLIRRRWLDNHFYGGVFSLNYTNQKGFNLVWGGGANQYIGDHFGEIIWARYASQSDIRDRYYDNLAVKSEANSYLKATYQWKKLVAFADVQYRFVDFRFEGNAVINEEMTLTDQVVNYHFLNPKAGLMYDFNEKHNLYLSYAMSNREPVRKDFTESTPDSRPNPEQLHNIEFGYRMRYKKLMLNINEYFMYYKDQLVLTGQINDVGGYTRSNVDKSYRLGTEIELGYKPIKYLHFTANAAFSLNKIAEFMEYIDNYDDGTQEVITHKNTDIAFSPNVIAGARISVLPVDDLEISFINKYVGRQFLDNTSNTDRQLDGYFVTNFRVNYTLRDVFFKEMTFGFMVNNIFNNLYENNGYTFSYIYGGERTTENYYYPQAGTHFLFHIRLRL</sequence>
<dbReference type="InterPro" id="IPR039426">
    <property type="entry name" value="TonB-dep_rcpt-like"/>
</dbReference>
<keyword evidence="17" id="KW-1185">Reference proteome</keyword>
<dbReference type="InterPro" id="IPR036942">
    <property type="entry name" value="Beta-barrel_TonB_sf"/>
</dbReference>
<keyword evidence="9 13" id="KW-0798">TonB box</keyword>
<reference evidence="17" key="1">
    <citation type="journal article" date="2019" name="Int. J. Syst. Evol. Microbiol.">
        <title>The Global Catalogue of Microorganisms (GCM) 10K type strain sequencing project: providing services to taxonomists for standard genome sequencing and annotation.</title>
        <authorList>
            <consortium name="The Broad Institute Genomics Platform"/>
            <consortium name="The Broad Institute Genome Sequencing Center for Infectious Disease"/>
            <person name="Wu L."/>
            <person name="Ma J."/>
        </authorList>
    </citation>
    <scope>NUCLEOTIDE SEQUENCE [LARGE SCALE GENOMIC DNA]</scope>
    <source>
        <strain evidence="17">JCM 16083</strain>
    </source>
</reference>
<evidence type="ECO:0000256" key="2">
    <source>
        <dbReference type="ARBA" id="ARBA00022448"/>
    </source>
</evidence>
<proteinExistence type="inferred from homology"/>
<dbReference type="InterPro" id="IPR012910">
    <property type="entry name" value="Plug_dom"/>
</dbReference>
<dbReference type="PANTHER" id="PTHR32552">
    <property type="entry name" value="FERRICHROME IRON RECEPTOR-RELATED"/>
    <property type="match status" value="1"/>
</dbReference>
<keyword evidence="8" id="KW-0406">Ion transport</keyword>
<dbReference type="PROSITE" id="PS52016">
    <property type="entry name" value="TONB_DEPENDENT_REC_3"/>
    <property type="match status" value="1"/>
</dbReference>
<gene>
    <name evidence="16" type="ORF">GCM10009118_31370</name>
</gene>
<evidence type="ECO:0000256" key="13">
    <source>
        <dbReference type="RuleBase" id="RU003357"/>
    </source>
</evidence>
<dbReference type="EMBL" id="BAAAFH010000022">
    <property type="protein sequence ID" value="GAA0876727.1"/>
    <property type="molecule type" value="Genomic_DNA"/>
</dbReference>
<feature type="domain" description="TonB-dependent receptor plug" evidence="15">
    <location>
        <begin position="118"/>
        <end position="226"/>
    </location>
</feature>
<dbReference type="SUPFAM" id="SSF49464">
    <property type="entry name" value="Carboxypeptidase regulatory domain-like"/>
    <property type="match status" value="1"/>
</dbReference>
<evidence type="ECO:0000256" key="6">
    <source>
        <dbReference type="ARBA" id="ARBA00022729"/>
    </source>
</evidence>
<dbReference type="Gene3D" id="2.40.170.20">
    <property type="entry name" value="TonB-dependent receptor, beta-barrel domain"/>
    <property type="match status" value="1"/>
</dbReference>
<keyword evidence="3 12" id="KW-1134">Transmembrane beta strand</keyword>
<evidence type="ECO:0000256" key="9">
    <source>
        <dbReference type="ARBA" id="ARBA00023077"/>
    </source>
</evidence>
<dbReference type="PANTHER" id="PTHR32552:SF68">
    <property type="entry name" value="FERRICHROME OUTER MEMBRANE TRANSPORTER_PHAGE RECEPTOR"/>
    <property type="match status" value="1"/>
</dbReference>
<protein>
    <submittedName>
        <fullName evidence="16">TonB-dependent receptor</fullName>
    </submittedName>
</protein>
<evidence type="ECO:0000256" key="3">
    <source>
        <dbReference type="ARBA" id="ARBA00022452"/>
    </source>
</evidence>
<dbReference type="Pfam" id="PF00593">
    <property type="entry name" value="TonB_dep_Rec_b-barrel"/>
    <property type="match status" value="1"/>
</dbReference>
<dbReference type="Gene3D" id="2.60.40.1120">
    <property type="entry name" value="Carboxypeptidase-like, regulatory domain"/>
    <property type="match status" value="1"/>
</dbReference>
<organism evidence="16 17">
    <name type="scientific">Wandonia haliotis</name>
    <dbReference type="NCBI Taxonomy" id="574963"/>
    <lineage>
        <taxon>Bacteria</taxon>
        <taxon>Pseudomonadati</taxon>
        <taxon>Bacteroidota</taxon>
        <taxon>Flavobacteriia</taxon>
        <taxon>Flavobacteriales</taxon>
        <taxon>Crocinitomicaceae</taxon>
        <taxon>Wandonia</taxon>
    </lineage>
</organism>
<evidence type="ECO:0000256" key="7">
    <source>
        <dbReference type="ARBA" id="ARBA00023004"/>
    </source>
</evidence>
<keyword evidence="16" id="KW-0675">Receptor</keyword>
<evidence type="ECO:0000313" key="16">
    <source>
        <dbReference type="EMBL" id="GAA0876727.1"/>
    </source>
</evidence>
<name>A0ABP3Y757_9FLAO</name>
<feature type="domain" description="TonB-dependent receptor-like beta-barrel" evidence="14">
    <location>
        <begin position="304"/>
        <end position="763"/>
    </location>
</feature>
<accession>A0ABP3Y757</accession>
<keyword evidence="6" id="KW-0732">Signal</keyword>
<evidence type="ECO:0000256" key="1">
    <source>
        <dbReference type="ARBA" id="ARBA00004571"/>
    </source>
</evidence>
<keyword evidence="11 12" id="KW-0998">Cell outer membrane</keyword>
<dbReference type="SUPFAM" id="SSF56935">
    <property type="entry name" value="Porins"/>
    <property type="match status" value="1"/>
</dbReference>
<keyword evidence="7" id="KW-0408">Iron</keyword>
<comment type="caution">
    <text evidence="16">The sequence shown here is derived from an EMBL/GenBank/DDBJ whole genome shotgun (WGS) entry which is preliminary data.</text>
</comment>
<keyword evidence="4" id="KW-0410">Iron transport</keyword>
<dbReference type="InterPro" id="IPR037066">
    <property type="entry name" value="Plug_dom_sf"/>
</dbReference>
<evidence type="ECO:0000256" key="5">
    <source>
        <dbReference type="ARBA" id="ARBA00022692"/>
    </source>
</evidence>
<evidence type="ECO:0000259" key="14">
    <source>
        <dbReference type="Pfam" id="PF00593"/>
    </source>
</evidence>
<dbReference type="InterPro" id="IPR008969">
    <property type="entry name" value="CarboxyPept-like_regulatory"/>
</dbReference>
<keyword evidence="2 12" id="KW-0813">Transport</keyword>
<comment type="similarity">
    <text evidence="12 13">Belongs to the TonB-dependent receptor family.</text>
</comment>
<evidence type="ECO:0000256" key="10">
    <source>
        <dbReference type="ARBA" id="ARBA00023136"/>
    </source>
</evidence>
<keyword evidence="5 12" id="KW-0812">Transmembrane</keyword>
<dbReference type="InterPro" id="IPR000531">
    <property type="entry name" value="Beta-barrel_TonB"/>
</dbReference>